<keyword evidence="9" id="KW-0342">GTP-binding</keyword>
<dbReference type="NCBIfam" id="NF001097">
    <property type="entry name" value="PRK00129.1"/>
    <property type="match status" value="1"/>
</dbReference>
<evidence type="ECO:0000256" key="1">
    <source>
        <dbReference type="ARBA" id="ARBA00001946"/>
    </source>
</evidence>
<name>A0A1F5YW76_9BACT</name>
<gene>
    <name evidence="15" type="ORF">A2Z33_03260</name>
</gene>
<evidence type="ECO:0000256" key="4">
    <source>
        <dbReference type="ARBA" id="ARBA00011894"/>
    </source>
</evidence>
<dbReference type="InterPro" id="IPR005765">
    <property type="entry name" value="UPRT"/>
</dbReference>
<dbReference type="Gene3D" id="3.40.50.2020">
    <property type="match status" value="1"/>
</dbReference>
<comment type="catalytic activity">
    <reaction evidence="10">
        <text>UMP + diphosphate = 5-phospho-alpha-D-ribose 1-diphosphate + uracil</text>
        <dbReference type="Rhea" id="RHEA:13017"/>
        <dbReference type="ChEBI" id="CHEBI:17568"/>
        <dbReference type="ChEBI" id="CHEBI:33019"/>
        <dbReference type="ChEBI" id="CHEBI:57865"/>
        <dbReference type="ChEBI" id="CHEBI:58017"/>
        <dbReference type="EC" id="2.4.2.9"/>
    </reaction>
</comment>
<evidence type="ECO:0000259" key="14">
    <source>
        <dbReference type="Pfam" id="PF14681"/>
    </source>
</evidence>
<dbReference type="EMBL" id="MFJD01000004">
    <property type="protein sequence ID" value="OGG04152.1"/>
    <property type="molecule type" value="Genomic_DNA"/>
</dbReference>
<evidence type="ECO:0000256" key="13">
    <source>
        <dbReference type="NCBIfam" id="TIGR01091"/>
    </source>
</evidence>
<evidence type="ECO:0000256" key="5">
    <source>
        <dbReference type="ARBA" id="ARBA00022533"/>
    </source>
</evidence>
<protein>
    <recommendedName>
        <fullName evidence="12 13">Uracil phosphoribosyltransferase</fullName>
        <ecNumber evidence="4 13">2.4.2.9</ecNumber>
    </recommendedName>
</protein>
<keyword evidence="8" id="KW-0547">Nucleotide-binding</keyword>
<evidence type="ECO:0000313" key="15">
    <source>
        <dbReference type="EMBL" id="OGG04152.1"/>
    </source>
</evidence>
<comment type="similarity">
    <text evidence="3">Belongs to the UPRTase family.</text>
</comment>
<dbReference type="PANTHER" id="PTHR32315">
    <property type="entry name" value="ADENINE PHOSPHORIBOSYLTRANSFERASE"/>
    <property type="match status" value="1"/>
</dbReference>
<dbReference type="Pfam" id="PF14681">
    <property type="entry name" value="UPRTase"/>
    <property type="match status" value="1"/>
</dbReference>
<accession>A0A1F5YW76</accession>
<dbReference type="Proteomes" id="UP000178448">
    <property type="component" value="Unassembled WGS sequence"/>
</dbReference>
<organism evidence="15 16">
    <name type="scientific">Candidatus Gottesmanbacteria bacterium RBG_16_52_11</name>
    <dbReference type="NCBI Taxonomy" id="1798374"/>
    <lineage>
        <taxon>Bacteria</taxon>
        <taxon>Candidatus Gottesmaniibacteriota</taxon>
    </lineage>
</organism>
<evidence type="ECO:0000256" key="9">
    <source>
        <dbReference type="ARBA" id="ARBA00023134"/>
    </source>
</evidence>
<evidence type="ECO:0000256" key="3">
    <source>
        <dbReference type="ARBA" id="ARBA00009516"/>
    </source>
</evidence>
<comment type="function">
    <text evidence="11">Catalyzes the conversion of uracil and 5-phospho-alpha-D-ribose 1-diphosphate (PRPP) to UMP and diphosphate.</text>
</comment>
<keyword evidence="7 15" id="KW-0808">Transferase</keyword>
<dbReference type="SUPFAM" id="SSF53271">
    <property type="entry name" value="PRTase-like"/>
    <property type="match status" value="1"/>
</dbReference>
<dbReference type="FunFam" id="3.40.50.2020:FF:000003">
    <property type="entry name" value="Uracil phosphoribosyltransferase"/>
    <property type="match status" value="1"/>
</dbReference>
<dbReference type="EC" id="2.4.2.9" evidence="4 13"/>
<dbReference type="GO" id="GO:0005525">
    <property type="term" value="F:GTP binding"/>
    <property type="evidence" value="ECO:0007669"/>
    <property type="project" value="UniProtKB-KW"/>
</dbReference>
<dbReference type="STRING" id="1798374.A2Z33_03260"/>
<feature type="domain" description="Phosphoribosyltransferase" evidence="14">
    <location>
        <begin position="9"/>
        <end position="209"/>
    </location>
</feature>
<evidence type="ECO:0000256" key="8">
    <source>
        <dbReference type="ARBA" id="ARBA00022741"/>
    </source>
</evidence>
<dbReference type="InterPro" id="IPR000836">
    <property type="entry name" value="PRTase_dom"/>
</dbReference>
<evidence type="ECO:0000256" key="7">
    <source>
        <dbReference type="ARBA" id="ARBA00022679"/>
    </source>
</evidence>
<dbReference type="GO" id="GO:0004845">
    <property type="term" value="F:uracil phosphoribosyltransferase activity"/>
    <property type="evidence" value="ECO:0007669"/>
    <property type="project" value="UniProtKB-UniRule"/>
</dbReference>
<proteinExistence type="inferred from homology"/>
<dbReference type="GO" id="GO:0006223">
    <property type="term" value="P:uracil salvage"/>
    <property type="evidence" value="ECO:0007669"/>
    <property type="project" value="InterPro"/>
</dbReference>
<evidence type="ECO:0000256" key="6">
    <source>
        <dbReference type="ARBA" id="ARBA00022676"/>
    </source>
</evidence>
<comment type="cofactor">
    <cofactor evidence="1">
        <name>Mg(2+)</name>
        <dbReference type="ChEBI" id="CHEBI:18420"/>
    </cofactor>
</comment>
<evidence type="ECO:0000256" key="12">
    <source>
        <dbReference type="ARBA" id="ARBA00072146"/>
    </source>
</evidence>
<dbReference type="CDD" id="cd06223">
    <property type="entry name" value="PRTases_typeI"/>
    <property type="match status" value="1"/>
</dbReference>
<dbReference type="NCBIfam" id="TIGR01091">
    <property type="entry name" value="upp"/>
    <property type="match status" value="1"/>
</dbReference>
<dbReference type="InterPro" id="IPR029057">
    <property type="entry name" value="PRTase-like"/>
</dbReference>
<dbReference type="AlphaFoldDB" id="A0A1F5YW76"/>
<keyword evidence="6 15" id="KW-0328">Glycosyltransferase</keyword>
<comment type="pathway">
    <text evidence="2">Pyrimidine metabolism; UMP biosynthesis via salvage pathway; UMP from uracil: step 1/1.</text>
</comment>
<reference evidence="15 16" key="1">
    <citation type="journal article" date="2016" name="Nat. Commun.">
        <title>Thousands of microbial genomes shed light on interconnected biogeochemical processes in an aquifer system.</title>
        <authorList>
            <person name="Anantharaman K."/>
            <person name="Brown C.T."/>
            <person name="Hug L.A."/>
            <person name="Sharon I."/>
            <person name="Castelle C.J."/>
            <person name="Probst A.J."/>
            <person name="Thomas B.C."/>
            <person name="Singh A."/>
            <person name="Wilkins M.J."/>
            <person name="Karaoz U."/>
            <person name="Brodie E.L."/>
            <person name="Williams K.H."/>
            <person name="Hubbard S.S."/>
            <person name="Banfield J.F."/>
        </authorList>
    </citation>
    <scope>NUCLEOTIDE SEQUENCE [LARGE SCALE GENOMIC DNA]</scope>
</reference>
<dbReference type="PANTHER" id="PTHR32315:SF4">
    <property type="entry name" value="URACIL PHOSPHORIBOSYLTRANSFERASE, CHLOROPLASTIC"/>
    <property type="match status" value="1"/>
</dbReference>
<evidence type="ECO:0000313" key="16">
    <source>
        <dbReference type="Proteomes" id="UP000178448"/>
    </source>
</evidence>
<keyword evidence="5" id="KW-0021">Allosteric enzyme</keyword>
<dbReference type="GO" id="GO:0044206">
    <property type="term" value="P:UMP salvage"/>
    <property type="evidence" value="ECO:0007669"/>
    <property type="project" value="UniProtKB-UniPathway"/>
</dbReference>
<dbReference type="GO" id="GO:0005737">
    <property type="term" value="C:cytoplasm"/>
    <property type="evidence" value="ECO:0007669"/>
    <property type="project" value="UniProtKB-ARBA"/>
</dbReference>
<dbReference type="InterPro" id="IPR050054">
    <property type="entry name" value="UPRTase/APRTase"/>
</dbReference>
<dbReference type="UniPathway" id="UPA00574">
    <property type="reaction ID" value="UER00636"/>
</dbReference>
<evidence type="ECO:0000256" key="2">
    <source>
        <dbReference type="ARBA" id="ARBA00005180"/>
    </source>
</evidence>
<sequence length="210" mass="23169">MTRQHIHIVRHPLLGSSLTVLRQKNTGTEDFRKHAGIVSKILLVEALKNLRVSRYRIETPLSAAIGVKLKDDVVVVPVLRAGLAMLFAINDFLPQVGVGFVGLERDEQTAIAREYYRKLPRLFKTSTVLVLDPMLATGGSFDDTITILKGKGASKLLLVCIVAAPEGLERIRRKHPGVTVYTAAIDSHLNDRKFIVPGLGDFGDRYFGTV</sequence>
<evidence type="ECO:0000256" key="10">
    <source>
        <dbReference type="ARBA" id="ARBA00052919"/>
    </source>
</evidence>
<evidence type="ECO:0000256" key="11">
    <source>
        <dbReference type="ARBA" id="ARBA00056901"/>
    </source>
</evidence>
<comment type="caution">
    <text evidence="15">The sequence shown here is derived from an EMBL/GenBank/DDBJ whole genome shotgun (WGS) entry which is preliminary data.</text>
</comment>